<evidence type="ECO:0000256" key="5">
    <source>
        <dbReference type="ARBA" id="ARBA00023237"/>
    </source>
</evidence>
<dbReference type="Pfam" id="PF07980">
    <property type="entry name" value="SusD_RagB"/>
    <property type="match status" value="1"/>
</dbReference>
<keyword evidence="4" id="KW-0472">Membrane</keyword>
<gene>
    <name evidence="8" type="ORF">FBD94_02445</name>
</gene>
<dbReference type="PROSITE" id="PS51257">
    <property type="entry name" value="PROKAR_LIPOPROTEIN"/>
    <property type="match status" value="1"/>
</dbReference>
<evidence type="ECO:0000259" key="7">
    <source>
        <dbReference type="Pfam" id="PF14322"/>
    </source>
</evidence>
<dbReference type="Gene3D" id="1.25.40.390">
    <property type="match status" value="1"/>
</dbReference>
<dbReference type="RefSeq" id="WP_136878935.1">
    <property type="nucleotide sequence ID" value="NZ_SWDX01000001.1"/>
</dbReference>
<dbReference type="SUPFAM" id="SSF48452">
    <property type="entry name" value="TPR-like"/>
    <property type="match status" value="1"/>
</dbReference>
<evidence type="ECO:0000313" key="9">
    <source>
        <dbReference type="Proteomes" id="UP000309594"/>
    </source>
</evidence>
<reference evidence="8 9" key="1">
    <citation type="submission" date="2019-04" db="EMBL/GenBank/DDBJ databases">
        <title>Pedobacter sp. RP-1-16 sp. nov., isolated from Arctic soil.</title>
        <authorList>
            <person name="Dahal R.H."/>
            <person name="Kim D.-U."/>
        </authorList>
    </citation>
    <scope>NUCLEOTIDE SEQUENCE [LARGE SCALE GENOMIC DNA]</scope>
    <source>
        <strain evidence="8 9">RP-1-16</strain>
    </source>
</reference>
<dbReference type="EMBL" id="SWDX01000001">
    <property type="protein sequence ID" value="TKC65432.1"/>
    <property type="molecule type" value="Genomic_DNA"/>
</dbReference>
<evidence type="ECO:0000313" key="8">
    <source>
        <dbReference type="EMBL" id="TKC65432.1"/>
    </source>
</evidence>
<comment type="subcellular location">
    <subcellularLocation>
        <location evidence="1">Cell outer membrane</location>
    </subcellularLocation>
</comment>
<name>A0A4U1GU12_9SPHI</name>
<dbReference type="InterPro" id="IPR033985">
    <property type="entry name" value="SusD-like_N"/>
</dbReference>
<evidence type="ECO:0000259" key="6">
    <source>
        <dbReference type="Pfam" id="PF07980"/>
    </source>
</evidence>
<dbReference type="Pfam" id="PF14322">
    <property type="entry name" value="SusD-like_3"/>
    <property type="match status" value="1"/>
</dbReference>
<organism evidence="8 9">
    <name type="scientific">Pedobacter hiemivivus</name>
    <dbReference type="NCBI Taxonomy" id="2530454"/>
    <lineage>
        <taxon>Bacteria</taxon>
        <taxon>Pseudomonadati</taxon>
        <taxon>Bacteroidota</taxon>
        <taxon>Sphingobacteriia</taxon>
        <taxon>Sphingobacteriales</taxon>
        <taxon>Sphingobacteriaceae</taxon>
        <taxon>Pedobacter</taxon>
    </lineage>
</organism>
<keyword evidence="3" id="KW-0732">Signal</keyword>
<evidence type="ECO:0000256" key="1">
    <source>
        <dbReference type="ARBA" id="ARBA00004442"/>
    </source>
</evidence>
<comment type="similarity">
    <text evidence="2">Belongs to the SusD family.</text>
</comment>
<feature type="domain" description="RagB/SusD" evidence="6">
    <location>
        <begin position="314"/>
        <end position="472"/>
    </location>
</feature>
<accession>A0A4U1GU12</accession>
<dbReference type="InterPro" id="IPR011990">
    <property type="entry name" value="TPR-like_helical_dom_sf"/>
</dbReference>
<dbReference type="InterPro" id="IPR012944">
    <property type="entry name" value="SusD_RagB_dom"/>
</dbReference>
<dbReference type="AlphaFoldDB" id="A0A4U1GU12"/>
<comment type="caution">
    <text evidence="8">The sequence shown here is derived from an EMBL/GenBank/DDBJ whole genome shotgun (WGS) entry which is preliminary data.</text>
</comment>
<dbReference type="Proteomes" id="UP000309594">
    <property type="component" value="Unassembled WGS sequence"/>
</dbReference>
<keyword evidence="5" id="KW-0998">Cell outer membrane</keyword>
<feature type="domain" description="SusD-like N-terminal" evidence="7">
    <location>
        <begin position="20"/>
        <end position="229"/>
    </location>
</feature>
<evidence type="ECO:0000256" key="2">
    <source>
        <dbReference type="ARBA" id="ARBA00006275"/>
    </source>
</evidence>
<protein>
    <submittedName>
        <fullName evidence="8">RagB/SusD family nutrient uptake outer membrane protein</fullName>
    </submittedName>
</protein>
<sequence>MKYNKIWLLVLLVILVSCNKFLDVTPKNVISMNDMESIKKSLAGYLYNVKERGGANSLPWTPFEGVEATIVNYTDEWDLSHWGDKELTDDVIGRLDWKDEGTASRWNTLYTGIGFMNLLLNESSTAEGSEQLRDIVRGEVFMHRAYNFLKLVQYFSPYKNNDLGVPLSIETYKDFFQVSLKRGKQIEVYHQIIKDLDEAAACLKRTPPSPGYNILYSEDILYRLYARVYHYKAASGAAEQDDWKNAALFAGKATANRILESNPAKLKDVFDCAKVALTNDPESGFRLRYNIYGLYNIYHADKQPSVSYYTQLYGNNDIRKTMFYSETTPLPSLSITVNKYNYLGVNEQSIYVSPLFRLAEAFLIKAEALAMSDDLNGAIDALTTFKKARYTGVIDVPATKNELLQEVYKERKREFVFEGDMRWLDMKRMGESYERTVGGRTFKLEKDDWRYTFMIPYAEIENNKEISQNPGWL</sequence>
<evidence type="ECO:0000256" key="4">
    <source>
        <dbReference type="ARBA" id="ARBA00023136"/>
    </source>
</evidence>
<dbReference type="GO" id="GO:0009279">
    <property type="term" value="C:cell outer membrane"/>
    <property type="evidence" value="ECO:0007669"/>
    <property type="project" value="UniProtKB-SubCell"/>
</dbReference>
<proteinExistence type="inferred from homology"/>
<evidence type="ECO:0000256" key="3">
    <source>
        <dbReference type="ARBA" id="ARBA00022729"/>
    </source>
</evidence>